<comment type="subcellular location">
    <subcellularLocation>
        <location evidence="1">Membrane</location>
        <topology evidence="1">Multi-pass membrane protein</topology>
    </subcellularLocation>
</comment>
<dbReference type="PANTHER" id="PTHR42718:SF39">
    <property type="entry name" value="ACTINORHODIN TRANSPORTER-RELATED"/>
    <property type="match status" value="1"/>
</dbReference>
<reference evidence="7 8" key="1">
    <citation type="submission" date="2019-01" db="EMBL/GenBank/DDBJ databases">
        <authorList>
            <person name="Chen W.-M."/>
        </authorList>
    </citation>
    <scope>NUCLEOTIDE SEQUENCE [LARGE SCALE GENOMIC DNA]</scope>
    <source>
        <strain evidence="7 8">FSY-9</strain>
    </source>
</reference>
<protein>
    <submittedName>
        <fullName evidence="7">MFS transporter</fullName>
    </submittedName>
</protein>
<dbReference type="Pfam" id="PF07690">
    <property type="entry name" value="MFS_1"/>
    <property type="match status" value="1"/>
</dbReference>
<dbReference type="InterPro" id="IPR020846">
    <property type="entry name" value="MFS_dom"/>
</dbReference>
<dbReference type="PRINTS" id="PR01036">
    <property type="entry name" value="TCRTETB"/>
</dbReference>
<feature type="transmembrane region" description="Helical" evidence="5">
    <location>
        <begin position="414"/>
        <end position="430"/>
    </location>
</feature>
<sequence>MPDIARLSPRQKTLALITLVIALVLEIVDMTIVNTALPAIKASLGANSQASQWIVAGYSLAFALLLMAGGRLGDSFGYRRMFLWGVIGFTLASAACGLATTGTQLVGARLLQGAAGAVMAPQAMALVQVLFDPLERVSRMAMFGIIGGLASIAGPILGGILIEANLFDLGWRVVFLINLPVGLGAVIAGLVFLPEARSGRPAGYDLTGMALFGLAMAALFWPLIGAGEAGRGAGHFITMLAVPPLVWAGWRHVARRVDRGQSALFDPALFAIPTFRKGLALSITFSALTAGFLLVFAFALQAERGQSPLFTGLLHMPYGFGAMFGIGVMSRSYLPRFGRLVPVVGASMMVPACAGVLYGSTVGQWPWALVGALLVMTGAGMGMTVGCIGPIAVSKVDRDHAGSASAMMKTTQQLGSALGVALIGSLYFAVSVRPALAGLAAIELLLLACIVMAFNLPSRMFDAD</sequence>
<feature type="transmembrane region" description="Helical" evidence="5">
    <location>
        <begin position="12"/>
        <end position="33"/>
    </location>
</feature>
<dbReference type="OrthoDB" id="2414439at2"/>
<feature type="transmembrane region" description="Helical" evidence="5">
    <location>
        <begin position="53"/>
        <end position="70"/>
    </location>
</feature>
<feature type="transmembrane region" description="Helical" evidence="5">
    <location>
        <begin position="143"/>
        <end position="162"/>
    </location>
</feature>
<name>A0A437NC88_9SPHN</name>
<evidence type="ECO:0000256" key="3">
    <source>
        <dbReference type="ARBA" id="ARBA00022989"/>
    </source>
</evidence>
<dbReference type="EMBL" id="SACO01000001">
    <property type="protein sequence ID" value="RVU07561.1"/>
    <property type="molecule type" value="Genomic_DNA"/>
</dbReference>
<keyword evidence="3 5" id="KW-1133">Transmembrane helix</keyword>
<dbReference type="GO" id="GO:0022857">
    <property type="term" value="F:transmembrane transporter activity"/>
    <property type="evidence" value="ECO:0007669"/>
    <property type="project" value="InterPro"/>
</dbReference>
<feature type="transmembrane region" description="Helical" evidence="5">
    <location>
        <begin position="82"/>
        <end position="101"/>
    </location>
</feature>
<feature type="transmembrane region" description="Helical" evidence="5">
    <location>
        <begin position="206"/>
        <end position="226"/>
    </location>
</feature>
<dbReference type="PROSITE" id="PS50850">
    <property type="entry name" value="MFS"/>
    <property type="match status" value="1"/>
</dbReference>
<feature type="transmembrane region" description="Helical" evidence="5">
    <location>
        <begin position="279"/>
        <end position="302"/>
    </location>
</feature>
<organism evidence="7 8">
    <name type="scientific">Novosphingobium umbonatum</name>
    <dbReference type="NCBI Taxonomy" id="1908524"/>
    <lineage>
        <taxon>Bacteria</taxon>
        <taxon>Pseudomonadati</taxon>
        <taxon>Pseudomonadota</taxon>
        <taxon>Alphaproteobacteria</taxon>
        <taxon>Sphingomonadales</taxon>
        <taxon>Sphingomonadaceae</taxon>
        <taxon>Novosphingobium</taxon>
    </lineage>
</organism>
<dbReference type="Gene3D" id="1.20.1720.10">
    <property type="entry name" value="Multidrug resistance protein D"/>
    <property type="match status" value="1"/>
</dbReference>
<evidence type="ECO:0000256" key="5">
    <source>
        <dbReference type="SAM" id="Phobius"/>
    </source>
</evidence>
<dbReference type="Proteomes" id="UP000282837">
    <property type="component" value="Unassembled WGS sequence"/>
</dbReference>
<dbReference type="AlphaFoldDB" id="A0A437NC88"/>
<dbReference type="PANTHER" id="PTHR42718">
    <property type="entry name" value="MAJOR FACILITATOR SUPERFAMILY MULTIDRUG TRANSPORTER MFSC"/>
    <property type="match status" value="1"/>
</dbReference>
<dbReference type="InterPro" id="IPR036259">
    <property type="entry name" value="MFS_trans_sf"/>
</dbReference>
<comment type="caution">
    <text evidence="7">The sequence shown here is derived from an EMBL/GenBank/DDBJ whole genome shotgun (WGS) entry which is preliminary data.</text>
</comment>
<dbReference type="Gene3D" id="1.20.1250.20">
    <property type="entry name" value="MFS general substrate transporter like domains"/>
    <property type="match status" value="1"/>
</dbReference>
<feature type="transmembrane region" description="Helical" evidence="5">
    <location>
        <begin position="436"/>
        <end position="456"/>
    </location>
</feature>
<evidence type="ECO:0000256" key="1">
    <source>
        <dbReference type="ARBA" id="ARBA00004141"/>
    </source>
</evidence>
<dbReference type="SUPFAM" id="SSF103473">
    <property type="entry name" value="MFS general substrate transporter"/>
    <property type="match status" value="1"/>
</dbReference>
<evidence type="ECO:0000256" key="4">
    <source>
        <dbReference type="ARBA" id="ARBA00023136"/>
    </source>
</evidence>
<keyword evidence="2 5" id="KW-0812">Transmembrane</keyword>
<feature type="domain" description="Major facilitator superfamily (MFS) profile" evidence="6">
    <location>
        <begin position="15"/>
        <end position="460"/>
    </location>
</feature>
<keyword evidence="8" id="KW-1185">Reference proteome</keyword>
<feature type="transmembrane region" description="Helical" evidence="5">
    <location>
        <begin position="174"/>
        <end position="194"/>
    </location>
</feature>
<dbReference type="CDD" id="cd17321">
    <property type="entry name" value="MFS_MMR_MDR_like"/>
    <property type="match status" value="1"/>
</dbReference>
<feature type="transmembrane region" description="Helical" evidence="5">
    <location>
        <begin position="340"/>
        <end position="359"/>
    </location>
</feature>
<gene>
    <name evidence="7" type="ORF">EOE18_00245</name>
</gene>
<dbReference type="InterPro" id="IPR011701">
    <property type="entry name" value="MFS"/>
</dbReference>
<proteinExistence type="predicted"/>
<keyword evidence="4 5" id="KW-0472">Membrane</keyword>
<dbReference type="GO" id="GO:0016020">
    <property type="term" value="C:membrane"/>
    <property type="evidence" value="ECO:0007669"/>
    <property type="project" value="UniProtKB-SubCell"/>
</dbReference>
<accession>A0A437NC88</accession>
<feature type="transmembrane region" description="Helical" evidence="5">
    <location>
        <begin position="365"/>
        <end position="393"/>
    </location>
</feature>
<evidence type="ECO:0000259" key="6">
    <source>
        <dbReference type="PROSITE" id="PS50850"/>
    </source>
</evidence>
<dbReference type="RefSeq" id="WP_127705047.1">
    <property type="nucleotide sequence ID" value="NZ_SACO01000001.1"/>
</dbReference>
<evidence type="ECO:0000313" key="8">
    <source>
        <dbReference type="Proteomes" id="UP000282837"/>
    </source>
</evidence>
<evidence type="ECO:0000313" key="7">
    <source>
        <dbReference type="EMBL" id="RVU07561.1"/>
    </source>
</evidence>
<evidence type="ECO:0000256" key="2">
    <source>
        <dbReference type="ARBA" id="ARBA00022692"/>
    </source>
</evidence>
<feature type="transmembrane region" description="Helical" evidence="5">
    <location>
        <begin position="308"/>
        <end position="328"/>
    </location>
</feature>